<keyword evidence="7 8" id="KW-0539">Nucleus</keyword>
<evidence type="ECO:0000256" key="1">
    <source>
        <dbReference type="ARBA" id="ARBA00004123"/>
    </source>
</evidence>
<dbReference type="SUPFAM" id="SSF46689">
    <property type="entry name" value="Homeodomain-like"/>
    <property type="match status" value="1"/>
</dbReference>
<dbReference type="EMBL" id="JBDFQZ010000001">
    <property type="protein sequence ID" value="KAK9758303.1"/>
    <property type="molecule type" value="Genomic_DNA"/>
</dbReference>
<organism evidence="11 12">
    <name type="scientific">Saponaria officinalis</name>
    <name type="common">Common soapwort</name>
    <name type="synonym">Lychnis saponaria</name>
    <dbReference type="NCBI Taxonomy" id="3572"/>
    <lineage>
        <taxon>Eukaryota</taxon>
        <taxon>Viridiplantae</taxon>
        <taxon>Streptophyta</taxon>
        <taxon>Embryophyta</taxon>
        <taxon>Tracheophyta</taxon>
        <taxon>Spermatophyta</taxon>
        <taxon>Magnoliopsida</taxon>
        <taxon>eudicotyledons</taxon>
        <taxon>Gunneridae</taxon>
        <taxon>Pentapetalae</taxon>
        <taxon>Caryophyllales</taxon>
        <taxon>Caryophyllaceae</taxon>
        <taxon>Caryophylleae</taxon>
        <taxon>Saponaria</taxon>
    </lineage>
</organism>
<dbReference type="SMART" id="SM00574">
    <property type="entry name" value="POX"/>
    <property type="match status" value="1"/>
</dbReference>
<evidence type="ECO:0000313" key="12">
    <source>
        <dbReference type="Proteomes" id="UP001443914"/>
    </source>
</evidence>
<evidence type="ECO:0000313" key="11">
    <source>
        <dbReference type="EMBL" id="KAK9758302.1"/>
    </source>
</evidence>
<sequence>MGSFYPSSSAQIDVLSVPYNQEQKFASFSESNLLHGNMMMYLNPNTSNGNFSEISSMNPDNGEHFSMSERNEMMFIPPTSHPMSLQAISCSLNSGTVKNVDKFIPEELQLTSRNHIGLIEGEQTFQGLSLSLSTQMSTPSFQYQYSNHGVRETSFKIDETSPSKVMRNSDYIPYDVPGDGSNIIRFGMPNSNPQFSMNPKGANFNQYHQSEQAGIASALLKSKYLKAAQQLLDEVVNVRDAIKRPELGKDQISSKVEDGSKGSRGGSQPPSDVNESDVGSSSAHELSSVEKQELQNKLDKLLSMLDEVDRKYKQYGHHMQILVSSFDMVAGIGAAKPYTSLALKTISRHFKCLRDAITDQIQATRKSLGEPDNGMGAAIPRLRYVDQKLRQQRALQQFGMMRHAWRPQRGLPETAVTILRAWLFEHFLHPYPKDSEKIMLARQAGLTRGQVANWFINARVRLWKPMVEEMYKEEFGDAEINCSEDNNTHEIQESSTSMAHDAHDSKANITEMTGHSSSNSGQHINSLRINDLNHGFYANGTISTDPNTGEHLMVTSDAYQMSELGNFSVDNQVSLALGLQHPDRNVVTRFQENPSTESTLGVTSSDFQYLGQPNQQHNSFGNQHIDFVT</sequence>
<evidence type="ECO:0000256" key="7">
    <source>
        <dbReference type="ARBA" id="ARBA00023242"/>
    </source>
</evidence>
<evidence type="ECO:0000256" key="4">
    <source>
        <dbReference type="ARBA" id="ARBA00023125"/>
    </source>
</evidence>
<keyword evidence="3" id="KW-0805">Transcription regulation</keyword>
<comment type="subcellular location">
    <subcellularLocation>
        <location evidence="1 8">Nucleus</location>
    </subcellularLocation>
</comment>
<dbReference type="GO" id="GO:0006355">
    <property type="term" value="P:regulation of DNA-templated transcription"/>
    <property type="evidence" value="ECO:0007669"/>
    <property type="project" value="InterPro"/>
</dbReference>
<evidence type="ECO:0000256" key="6">
    <source>
        <dbReference type="ARBA" id="ARBA00023163"/>
    </source>
</evidence>
<reference evidence="11 12" key="1">
    <citation type="submission" date="2024-03" db="EMBL/GenBank/DDBJ databases">
        <title>WGS assembly of Saponaria officinalis var. Norfolk2.</title>
        <authorList>
            <person name="Jenkins J."/>
            <person name="Shu S."/>
            <person name="Grimwood J."/>
            <person name="Barry K."/>
            <person name="Goodstein D."/>
            <person name="Schmutz J."/>
            <person name="Leebens-Mack J."/>
            <person name="Osbourn A."/>
        </authorList>
    </citation>
    <scope>NUCLEOTIDE SEQUENCE [LARGE SCALE GENOMIC DNA]</scope>
    <source>
        <strain evidence="12">cv. Norfolk2</strain>
        <strain evidence="11">JIC</strain>
        <tissue evidence="11">Leaf</tissue>
    </source>
</reference>
<dbReference type="GO" id="GO:0005634">
    <property type="term" value="C:nucleus"/>
    <property type="evidence" value="ECO:0007669"/>
    <property type="project" value="UniProtKB-SubCell"/>
</dbReference>
<keyword evidence="12" id="KW-1185">Reference proteome</keyword>
<name>A0AAW1NHN5_SAPOF</name>
<dbReference type="EMBL" id="JBDFQZ010000001">
    <property type="protein sequence ID" value="KAK9758302.1"/>
    <property type="molecule type" value="Genomic_DNA"/>
</dbReference>
<gene>
    <name evidence="11" type="ORF">RND81_01G221700</name>
</gene>
<dbReference type="PANTHER" id="PTHR11850">
    <property type="entry name" value="HOMEOBOX PROTEIN TRANSCRIPTION FACTORS"/>
    <property type="match status" value="1"/>
</dbReference>
<dbReference type="InterPro" id="IPR009057">
    <property type="entry name" value="Homeodomain-like_sf"/>
</dbReference>
<feature type="compositionally biased region" description="Polar residues" evidence="9">
    <location>
        <begin position="266"/>
        <end position="285"/>
    </location>
</feature>
<keyword evidence="4 8" id="KW-0238">DNA-binding</keyword>
<feature type="domain" description="Homeobox" evidence="10">
    <location>
        <begin position="402"/>
        <end position="465"/>
    </location>
</feature>
<keyword evidence="5 8" id="KW-0371">Homeobox</keyword>
<protein>
    <recommendedName>
        <fullName evidence="10">Homeobox domain-containing protein</fullName>
    </recommendedName>
</protein>
<dbReference type="Pfam" id="PF05920">
    <property type="entry name" value="Homeobox_KN"/>
    <property type="match status" value="1"/>
</dbReference>
<dbReference type="GO" id="GO:0003677">
    <property type="term" value="F:DNA binding"/>
    <property type="evidence" value="ECO:0007669"/>
    <property type="project" value="UniProtKB-UniRule"/>
</dbReference>
<dbReference type="AlphaFoldDB" id="A0AAW1NHN5"/>
<dbReference type="InterPro" id="IPR008422">
    <property type="entry name" value="KN_HD"/>
</dbReference>
<dbReference type="InterPro" id="IPR001356">
    <property type="entry name" value="HD"/>
</dbReference>
<evidence type="ECO:0000256" key="2">
    <source>
        <dbReference type="ARBA" id="ARBA00006454"/>
    </source>
</evidence>
<evidence type="ECO:0000259" key="10">
    <source>
        <dbReference type="PROSITE" id="PS50071"/>
    </source>
</evidence>
<dbReference type="InterPro" id="IPR006563">
    <property type="entry name" value="POX_dom"/>
</dbReference>
<comment type="similarity">
    <text evidence="2">Belongs to the TALE/BELL homeobox family.</text>
</comment>
<dbReference type="Gene3D" id="1.10.10.60">
    <property type="entry name" value="Homeodomain-like"/>
    <property type="match status" value="1"/>
</dbReference>
<dbReference type="SMART" id="SM00389">
    <property type="entry name" value="HOX"/>
    <property type="match status" value="1"/>
</dbReference>
<feature type="DNA-binding region" description="Homeobox" evidence="8">
    <location>
        <begin position="404"/>
        <end position="466"/>
    </location>
</feature>
<evidence type="ECO:0000256" key="8">
    <source>
        <dbReference type="PROSITE-ProRule" id="PRU00108"/>
    </source>
</evidence>
<dbReference type="Pfam" id="PF07526">
    <property type="entry name" value="POX"/>
    <property type="match status" value="1"/>
</dbReference>
<keyword evidence="6" id="KW-0804">Transcription</keyword>
<evidence type="ECO:0000256" key="5">
    <source>
        <dbReference type="ARBA" id="ARBA00023155"/>
    </source>
</evidence>
<dbReference type="PROSITE" id="PS50071">
    <property type="entry name" value="HOMEOBOX_2"/>
    <property type="match status" value="1"/>
</dbReference>
<comment type="caution">
    <text evidence="11">The sequence shown here is derived from an EMBL/GenBank/DDBJ whole genome shotgun (WGS) entry which is preliminary data.</text>
</comment>
<dbReference type="Proteomes" id="UP001443914">
    <property type="component" value="Unassembled WGS sequence"/>
</dbReference>
<feature type="region of interest" description="Disordered" evidence="9">
    <location>
        <begin position="249"/>
        <end position="291"/>
    </location>
</feature>
<dbReference type="InterPro" id="IPR050224">
    <property type="entry name" value="TALE_homeobox"/>
</dbReference>
<accession>A0AAW1NHN5</accession>
<dbReference type="CDD" id="cd00086">
    <property type="entry name" value="homeodomain"/>
    <property type="match status" value="1"/>
</dbReference>
<evidence type="ECO:0000256" key="9">
    <source>
        <dbReference type="SAM" id="MobiDB-lite"/>
    </source>
</evidence>
<proteinExistence type="inferred from homology"/>
<evidence type="ECO:0000256" key="3">
    <source>
        <dbReference type="ARBA" id="ARBA00023015"/>
    </source>
</evidence>